<dbReference type="PANTHER" id="PTHR43181">
    <property type="entry name" value="2-C-METHYL-D-ERYTHRITOL 2,4-CYCLODIPHOSPHATE SYNTHASE, CHLOROPLASTIC"/>
    <property type="match status" value="1"/>
</dbReference>
<organism evidence="11 14">
    <name type="scientific">Coprococcus comes</name>
    <dbReference type="NCBI Taxonomy" id="410072"/>
    <lineage>
        <taxon>Bacteria</taxon>
        <taxon>Bacillati</taxon>
        <taxon>Bacillota</taxon>
        <taxon>Clostridia</taxon>
        <taxon>Lachnospirales</taxon>
        <taxon>Lachnospiraceae</taxon>
        <taxon>Coprococcus</taxon>
    </lineage>
</organism>
<feature type="site" description="Transition state stabilizer" evidence="8">
    <location>
        <position position="133"/>
    </location>
</feature>
<feature type="site" description="Transition state stabilizer" evidence="8">
    <location>
        <position position="34"/>
    </location>
</feature>
<keyword evidence="7 8" id="KW-0456">Lyase</keyword>
<dbReference type="Pfam" id="PF02542">
    <property type="entry name" value="YgbB"/>
    <property type="match status" value="1"/>
</dbReference>
<dbReference type="FunFam" id="3.30.1330.50:FF:000001">
    <property type="entry name" value="2-C-methyl-D-erythritol 2,4-cyclodiphosphate synthase"/>
    <property type="match status" value="1"/>
</dbReference>
<reference evidence="12" key="4">
    <citation type="submission" date="2022-09" db="EMBL/GenBank/DDBJ databases">
        <title>Draft genome sequence of Coprococcus comes strain 31264.</title>
        <authorList>
            <person name="Atsushi H."/>
            <person name="Moriya O."/>
            <person name="Mitsuo S."/>
        </authorList>
    </citation>
    <scope>NUCLEOTIDE SEQUENCE</scope>
    <source>
        <strain evidence="12">JCM 31264</strain>
    </source>
</reference>
<dbReference type="NCBIfam" id="TIGR00151">
    <property type="entry name" value="ispF"/>
    <property type="match status" value="1"/>
</dbReference>
<comment type="caution">
    <text evidence="8">Lacks conserved residue(s) required for the propagation of feature annotation.</text>
</comment>
<comment type="cofactor">
    <cofactor evidence="8">
        <name>a divalent metal cation</name>
        <dbReference type="ChEBI" id="CHEBI:60240"/>
    </cofactor>
    <text evidence="8">Binds 1 divalent metal cation per subunit.</text>
</comment>
<feature type="binding site" evidence="8">
    <location>
        <begin position="8"/>
        <end position="10"/>
    </location>
    <ligand>
        <name>4-CDP-2-C-methyl-D-erythritol 2-phosphate</name>
        <dbReference type="ChEBI" id="CHEBI:57919"/>
    </ligand>
</feature>
<dbReference type="RefSeq" id="WP_008374755.1">
    <property type="nucleotide sequence ID" value="NZ_BSCI01000002.1"/>
</dbReference>
<comment type="subunit">
    <text evidence="8">Homotrimer.</text>
</comment>
<dbReference type="EMBL" id="JABWDC010000069">
    <property type="protein sequence ID" value="NUN87620.1"/>
    <property type="molecule type" value="Genomic_DNA"/>
</dbReference>
<feature type="binding site" evidence="8">
    <location>
        <position position="10"/>
    </location>
    <ligand>
        <name>a divalent metal cation</name>
        <dbReference type="ChEBI" id="CHEBI:60240"/>
    </ligand>
</feature>
<name>A0A174BJT2_9FIRM</name>
<evidence type="ECO:0000313" key="13">
    <source>
        <dbReference type="EMBL" id="NUN87620.1"/>
    </source>
</evidence>
<dbReference type="PROSITE" id="PS01350">
    <property type="entry name" value="ISPF"/>
    <property type="match status" value="1"/>
</dbReference>
<dbReference type="InterPro" id="IPR036571">
    <property type="entry name" value="MECDP_synthase_sf"/>
</dbReference>
<feature type="binding site" evidence="8">
    <location>
        <begin position="61"/>
        <end position="65"/>
    </location>
    <ligand>
        <name>4-CDP-2-C-methyl-D-erythritol 2-phosphate</name>
        <dbReference type="ChEBI" id="CHEBI:57919"/>
    </ligand>
</feature>
<evidence type="ECO:0000256" key="5">
    <source>
        <dbReference type="ARBA" id="ARBA00022723"/>
    </source>
</evidence>
<comment type="catalytic activity">
    <reaction evidence="1 8 9">
        <text>4-CDP-2-C-methyl-D-erythritol 2-phosphate = 2-C-methyl-D-erythritol 2,4-cyclic diphosphate + CMP</text>
        <dbReference type="Rhea" id="RHEA:23864"/>
        <dbReference type="ChEBI" id="CHEBI:57919"/>
        <dbReference type="ChEBI" id="CHEBI:58483"/>
        <dbReference type="ChEBI" id="CHEBI:60377"/>
        <dbReference type="EC" id="4.6.1.12"/>
    </reaction>
</comment>
<dbReference type="Proteomes" id="UP000554488">
    <property type="component" value="Unassembled WGS sequence"/>
</dbReference>
<dbReference type="CDD" id="cd00554">
    <property type="entry name" value="MECDP_synthase"/>
    <property type="match status" value="1"/>
</dbReference>
<feature type="binding site" evidence="8">
    <location>
        <position position="8"/>
    </location>
    <ligand>
        <name>a divalent metal cation</name>
        <dbReference type="ChEBI" id="CHEBI:60240"/>
    </ligand>
</feature>
<dbReference type="UniPathway" id="UPA00056">
    <property type="reaction ID" value="UER00095"/>
</dbReference>
<evidence type="ECO:0000256" key="8">
    <source>
        <dbReference type="HAMAP-Rule" id="MF_00107"/>
    </source>
</evidence>
<keyword evidence="6 8" id="KW-0414">Isoprene biosynthesis</keyword>
<feature type="binding site" evidence="8">
    <location>
        <begin position="34"/>
        <end position="35"/>
    </location>
    <ligand>
        <name>4-CDP-2-C-methyl-D-erythritol 2-phosphate</name>
        <dbReference type="ChEBI" id="CHEBI:57919"/>
    </ligand>
</feature>
<reference evidence="11 14" key="1">
    <citation type="submission" date="2015-09" db="EMBL/GenBank/DDBJ databases">
        <authorList>
            <consortium name="Pathogen Informatics"/>
        </authorList>
    </citation>
    <scope>NUCLEOTIDE SEQUENCE [LARGE SCALE GENOMIC DNA]</scope>
    <source>
        <strain evidence="11 14">2789STDY5834866</strain>
    </source>
</reference>
<dbReference type="PaxDb" id="410072-ERS852525_01088"/>
<dbReference type="InterPro" id="IPR020555">
    <property type="entry name" value="MECDP_synthase_CS"/>
</dbReference>
<dbReference type="Gene3D" id="3.30.1330.50">
    <property type="entry name" value="2-C-methyl-D-erythritol 2,4-cyclodiphosphate synthase"/>
    <property type="match status" value="1"/>
</dbReference>
<dbReference type="GO" id="GO:0008685">
    <property type="term" value="F:2-C-methyl-D-erythritol 2,4-cyclodiphosphate synthase activity"/>
    <property type="evidence" value="ECO:0007669"/>
    <property type="project" value="UniProtKB-UniRule"/>
</dbReference>
<evidence type="ECO:0000256" key="7">
    <source>
        <dbReference type="ARBA" id="ARBA00023239"/>
    </source>
</evidence>
<evidence type="ECO:0000256" key="9">
    <source>
        <dbReference type="RuleBase" id="RU004395"/>
    </source>
</evidence>
<proteinExistence type="inferred from homology"/>
<evidence type="ECO:0000313" key="11">
    <source>
        <dbReference type="EMBL" id="CUO00823.1"/>
    </source>
</evidence>
<reference evidence="12" key="5">
    <citation type="submission" date="2022-11" db="EMBL/GenBank/DDBJ databases">
        <title>Draft genome sequence of Coprococcus comes strain 31264.</title>
        <authorList>
            <person name="Hisatomi A."/>
            <person name="Ohkuma M."/>
            <person name="Sakamoto M."/>
        </authorList>
    </citation>
    <scope>NUCLEOTIDE SEQUENCE</scope>
    <source>
        <strain evidence="12">JCM 31264</strain>
    </source>
</reference>
<evidence type="ECO:0000256" key="6">
    <source>
        <dbReference type="ARBA" id="ARBA00023229"/>
    </source>
</evidence>
<dbReference type="Proteomes" id="UP001145109">
    <property type="component" value="Unassembled WGS sequence"/>
</dbReference>
<dbReference type="InterPro" id="IPR003526">
    <property type="entry name" value="MECDP_synthase"/>
</dbReference>
<feature type="binding site" evidence="8">
    <location>
        <begin position="132"/>
        <end position="135"/>
    </location>
    <ligand>
        <name>4-CDP-2-C-methyl-D-erythritol 2-phosphate</name>
        <dbReference type="ChEBI" id="CHEBI:57919"/>
    </ligand>
</feature>
<dbReference type="HAMAP" id="MF_00107">
    <property type="entry name" value="IspF"/>
    <property type="match status" value="1"/>
</dbReference>
<comment type="pathway">
    <text evidence="2 8">Isoprenoid biosynthesis; isopentenyl diphosphate biosynthesis via DXP pathway; isopentenyl diphosphate from 1-deoxy-D-xylulose 5-phosphate: step 4/6.</text>
</comment>
<dbReference type="GO" id="GO:0019288">
    <property type="term" value="P:isopentenyl diphosphate biosynthetic process, methylerythritol 4-phosphate pathway"/>
    <property type="evidence" value="ECO:0007669"/>
    <property type="project" value="UniProtKB-UniRule"/>
</dbReference>
<dbReference type="EMBL" id="CYZK01000006">
    <property type="protein sequence ID" value="CUO00823.1"/>
    <property type="molecule type" value="Genomic_DNA"/>
</dbReference>
<protein>
    <recommendedName>
        <fullName evidence="4 8">2-C-methyl-D-erythritol 2,4-cyclodiphosphate synthase</fullName>
        <shortName evidence="8">MECDP-synthase</shortName>
        <shortName evidence="8">MECPP-synthase</shortName>
        <shortName evidence="8">MECPS</shortName>
        <ecNumber evidence="4 8">4.6.1.12</ecNumber>
    </recommendedName>
</protein>
<feature type="binding site" evidence="8">
    <location>
        <begin position="56"/>
        <end position="58"/>
    </location>
    <ligand>
        <name>4-CDP-2-C-methyl-D-erythritol 2-phosphate</name>
        <dbReference type="ChEBI" id="CHEBI:57919"/>
    </ligand>
</feature>
<accession>A0A174BJT2</accession>
<dbReference type="EC" id="4.6.1.12" evidence="4 8"/>
<dbReference type="GO" id="GO:0046872">
    <property type="term" value="F:metal ion binding"/>
    <property type="evidence" value="ECO:0007669"/>
    <property type="project" value="UniProtKB-KW"/>
</dbReference>
<evidence type="ECO:0000256" key="1">
    <source>
        <dbReference type="ARBA" id="ARBA00000200"/>
    </source>
</evidence>
<evidence type="ECO:0000259" key="10">
    <source>
        <dbReference type="Pfam" id="PF02542"/>
    </source>
</evidence>
<evidence type="ECO:0000256" key="4">
    <source>
        <dbReference type="ARBA" id="ARBA00012579"/>
    </source>
</evidence>
<comment type="similarity">
    <text evidence="3 8 9">Belongs to the IspF family.</text>
</comment>
<dbReference type="SUPFAM" id="SSF69765">
    <property type="entry name" value="IpsF-like"/>
    <property type="match status" value="1"/>
</dbReference>
<comment type="function">
    <text evidence="8">Involved in the biosynthesis of isopentenyl diphosphate (IPP) and dimethylallyl diphosphate (DMAPP), two major building blocks of isoprenoid compounds. Catalyzes the conversion of 4-diphosphocytidyl-2-C-methyl-D-erythritol 2-phosphate (CDP-ME2P) to 2-C-methyl-D-erythritol 2,4-cyclodiphosphate (ME-CPP) with a corresponding release of cytidine 5-monophosphate (CMP).</text>
</comment>
<keyword evidence="5 8" id="KW-0479">Metal-binding</keyword>
<reference evidence="13 15" key="2">
    <citation type="submission" date="2020-04" db="EMBL/GenBank/DDBJ databases">
        <authorList>
            <person name="Pieper L."/>
        </authorList>
    </citation>
    <scope>NUCLEOTIDE SEQUENCE [LARGE SCALE GENOMIC DNA]</scope>
    <source>
        <strain evidence="13 15">F22</strain>
    </source>
</reference>
<evidence type="ECO:0000313" key="15">
    <source>
        <dbReference type="Proteomes" id="UP000554488"/>
    </source>
</evidence>
<dbReference type="STRING" id="410072.ERS852525_01088"/>
<dbReference type="Proteomes" id="UP000095362">
    <property type="component" value="Unassembled WGS sequence"/>
</dbReference>
<dbReference type="AlphaFoldDB" id="A0A174BJT2"/>
<evidence type="ECO:0000256" key="2">
    <source>
        <dbReference type="ARBA" id="ARBA00004709"/>
    </source>
</evidence>
<dbReference type="EMBL" id="BSCI01000002">
    <property type="protein sequence ID" value="GLG85985.1"/>
    <property type="molecule type" value="Genomic_DNA"/>
</dbReference>
<feature type="domain" description="2-C-methyl-D-erythritol 2,4-cyclodiphosphate synthase" evidence="10">
    <location>
        <begin position="1"/>
        <end position="154"/>
    </location>
</feature>
<evidence type="ECO:0000313" key="12">
    <source>
        <dbReference type="EMBL" id="GLG85985.1"/>
    </source>
</evidence>
<reference evidence="13 15" key="3">
    <citation type="submission" date="2020-07" db="EMBL/GenBank/DDBJ databases">
        <title>Bacterial metabolism rescues the inhibition of intestinal drug absorption by food and drug additives.</title>
        <authorList>
            <person name="Zou L."/>
            <person name="Spanogiannopoulos P."/>
            <person name="Chien H.-C."/>
            <person name="Pieper L.M."/>
            <person name="Cai W."/>
            <person name="Khuri N."/>
            <person name="Pottel J."/>
            <person name="Vora B."/>
            <person name="Ni Z."/>
            <person name="Tsakalozou E."/>
            <person name="Zhang W."/>
            <person name="Shoichet B.K."/>
            <person name="Giacomini K.M."/>
            <person name="Turnbaugh P.J."/>
        </authorList>
    </citation>
    <scope>NUCLEOTIDE SEQUENCE [LARGE SCALE GENOMIC DNA]</scope>
    <source>
        <strain evidence="13 15">F22</strain>
    </source>
</reference>
<feature type="binding site" evidence="8">
    <location>
        <position position="42"/>
    </location>
    <ligand>
        <name>a divalent metal cation</name>
        <dbReference type="ChEBI" id="CHEBI:60240"/>
    </ligand>
</feature>
<evidence type="ECO:0000313" key="14">
    <source>
        <dbReference type="Proteomes" id="UP000095362"/>
    </source>
</evidence>
<dbReference type="GO" id="GO:0016114">
    <property type="term" value="P:terpenoid biosynthetic process"/>
    <property type="evidence" value="ECO:0007669"/>
    <property type="project" value="InterPro"/>
</dbReference>
<feature type="binding site" evidence="8">
    <location>
        <position position="139"/>
    </location>
    <ligand>
        <name>4-CDP-2-C-methyl-D-erythritol 2-phosphate</name>
        <dbReference type="ChEBI" id="CHEBI:57919"/>
    </ligand>
</feature>
<gene>
    <name evidence="8 11" type="primary">ispF</name>
    <name evidence="12" type="ORF">comes_05300</name>
    <name evidence="11" type="ORF">ERS852481_01198</name>
    <name evidence="13" type="ORF">HUU93_13620</name>
</gene>
<sequence length="183" mass="19393">MRVGMGYDVHKLTEGRKLILGGVEIPYEKGLLGHSDADVLLHAIMDALLGAASLGDIGKHFPDTDPAYKGISSIKLLEHVGKLLDDHMYVIENIDATIIAQRPKMRPHIEQMEKNIAEALHIETNQVNVKATTEEGLGFTGSGEGISSQAICAIEKLTNFSSVDVAAPAGGCAGCGGCAARQM</sequence>
<dbReference type="PANTHER" id="PTHR43181:SF1">
    <property type="entry name" value="2-C-METHYL-D-ERYTHRITOL 2,4-CYCLODIPHOSPHATE SYNTHASE, CHLOROPLASTIC"/>
    <property type="match status" value="1"/>
</dbReference>
<evidence type="ECO:0000256" key="3">
    <source>
        <dbReference type="ARBA" id="ARBA00008480"/>
    </source>
</evidence>
<dbReference type="GeneID" id="92825312"/>